<organism evidence="1 2">
    <name type="scientific">Burkholderia pyrrocinia</name>
    <name type="common">Pseudomonas pyrrocinia</name>
    <dbReference type="NCBI Taxonomy" id="60550"/>
    <lineage>
        <taxon>Bacteria</taxon>
        <taxon>Pseudomonadati</taxon>
        <taxon>Pseudomonadota</taxon>
        <taxon>Betaproteobacteria</taxon>
        <taxon>Burkholderiales</taxon>
        <taxon>Burkholderiaceae</taxon>
        <taxon>Burkholderia</taxon>
        <taxon>Burkholderia cepacia complex</taxon>
    </lineage>
</organism>
<dbReference type="EMBL" id="QJJY01000043">
    <property type="protein sequence ID" value="PXX22057.1"/>
    <property type="molecule type" value="Genomic_DNA"/>
</dbReference>
<dbReference type="RefSeq" id="WP_143155822.1">
    <property type="nucleotide sequence ID" value="NZ_QJJY01000043.1"/>
</dbReference>
<reference evidence="1 2" key="1">
    <citation type="submission" date="2018-05" db="EMBL/GenBank/DDBJ databases">
        <title>Comparative genomics of bacterial root endophytes of switchgrass collected from native prairies over two seasons.</title>
        <authorList>
            <person name="Tang Y."/>
        </authorList>
    </citation>
    <scope>NUCLEOTIDE SEQUENCE [LARGE SCALE GENOMIC DNA]</scope>
    <source>
        <strain evidence="1 2">NFIX32</strain>
    </source>
</reference>
<sequence length="259" mass="27757">MNTPENGMQTGPLNHGAGVDALQERSSRATGGPLFGLRDSGATQQRVPRVSAGISSRRQIFENSCGAASLLVIAKELGVEKMPAFRGALSSAGDGKLALNGASEHDLFMITSGMTTHRRHANSVVNAGYSMPQHLMFAARLLGLEADIHQQPGMMSAALNRLYPDVRSGLSPDTVIKTSAPRLRDGEYEMKALAVTIGGIPAGLHWVVRRTDGSFMDPATGKNAATFDAMRQNMRAESISFAGYRDTRISLVFRRGDAR</sequence>
<accession>A0A318I3A4</accession>
<proteinExistence type="predicted"/>
<dbReference type="InterPro" id="IPR058988">
    <property type="entry name" value="IpaJ"/>
</dbReference>
<evidence type="ECO:0000313" key="2">
    <source>
        <dbReference type="Proteomes" id="UP000247755"/>
    </source>
</evidence>
<protein>
    <submittedName>
        <fullName evidence="1">Uncharacterized protein</fullName>
    </submittedName>
</protein>
<comment type="caution">
    <text evidence="1">The sequence shown here is derived from an EMBL/GenBank/DDBJ whole genome shotgun (WGS) entry which is preliminary data.</text>
</comment>
<dbReference type="AlphaFoldDB" id="A0A318I3A4"/>
<evidence type="ECO:0000313" key="1">
    <source>
        <dbReference type="EMBL" id="PXX22057.1"/>
    </source>
</evidence>
<dbReference type="Pfam" id="PF25855">
    <property type="entry name" value="IpaJ_protease"/>
    <property type="match status" value="1"/>
</dbReference>
<dbReference type="Proteomes" id="UP000247755">
    <property type="component" value="Unassembled WGS sequence"/>
</dbReference>
<gene>
    <name evidence="1" type="ORF">NA66_104319</name>
</gene>
<name>A0A318I3A4_BURPY</name>